<dbReference type="GO" id="GO:0003677">
    <property type="term" value="F:DNA binding"/>
    <property type="evidence" value="ECO:0007669"/>
    <property type="project" value="InterPro"/>
</dbReference>
<dbReference type="SMART" id="SM00518">
    <property type="entry name" value="AP2Ec"/>
    <property type="match status" value="1"/>
</dbReference>
<name>A0A9W9H5P8_9EURO</name>
<keyword evidence="4" id="KW-0479">Metal-binding</keyword>
<dbReference type="InterPro" id="IPR036237">
    <property type="entry name" value="Xyl_isomerase-like_sf"/>
</dbReference>
<keyword evidence="12" id="KW-1185">Reference proteome</keyword>
<evidence type="ECO:0000256" key="9">
    <source>
        <dbReference type="SAM" id="MobiDB-lite"/>
    </source>
</evidence>
<dbReference type="GeneID" id="81403922"/>
<evidence type="ECO:0000256" key="3">
    <source>
        <dbReference type="ARBA" id="ARBA00021759"/>
    </source>
</evidence>
<dbReference type="HAMAP" id="MF_00152">
    <property type="entry name" value="Nfo"/>
    <property type="match status" value="1"/>
</dbReference>
<dbReference type="Proteomes" id="UP001149079">
    <property type="component" value="Unassembled WGS sequence"/>
</dbReference>
<keyword evidence="6" id="KW-0378">Hydrolase</keyword>
<dbReference type="GO" id="GO:0005739">
    <property type="term" value="C:mitochondrion"/>
    <property type="evidence" value="ECO:0007669"/>
    <property type="project" value="TreeGrafter"/>
</dbReference>
<feature type="region of interest" description="Disordered" evidence="9">
    <location>
        <begin position="468"/>
        <end position="517"/>
    </location>
</feature>
<dbReference type="EMBL" id="JAPQKL010000003">
    <property type="protein sequence ID" value="KAJ5139160.1"/>
    <property type="molecule type" value="Genomic_DNA"/>
</dbReference>
<dbReference type="InterPro" id="IPR001719">
    <property type="entry name" value="AP_endonuc_2"/>
</dbReference>
<evidence type="ECO:0000256" key="2">
    <source>
        <dbReference type="ARBA" id="ARBA00005340"/>
    </source>
</evidence>
<feature type="region of interest" description="Disordered" evidence="9">
    <location>
        <begin position="1"/>
        <end position="122"/>
    </location>
</feature>
<accession>A0A9W9H5P8</accession>
<evidence type="ECO:0000256" key="4">
    <source>
        <dbReference type="ARBA" id="ARBA00022723"/>
    </source>
</evidence>
<feature type="domain" description="Xylose isomerase-like TIM barrel" evidence="10">
    <location>
        <begin position="148"/>
        <end position="403"/>
    </location>
</feature>
<keyword evidence="8" id="KW-0234">DNA repair</keyword>
<dbReference type="GO" id="GO:0005634">
    <property type="term" value="C:nucleus"/>
    <property type="evidence" value="ECO:0007669"/>
    <property type="project" value="TreeGrafter"/>
</dbReference>
<dbReference type="AlphaFoldDB" id="A0A9W9H5P8"/>
<evidence type="ECO:0000313" key="12">
    <source>
        <dbReference type="Proteomes" id="UP001149079"/>
    </source>
</evidence>
<feature type="compositionally biased region" description="Low complexity" evidence="9">
    <location>
        <begin position="403"/>
        <end position="413"/>
    </location>
</feature>
<dbReference type="NCBIfam" id="TIGR00587">
    <property type="entry name" value="nfo"/>
    <property type="match status" value="1"/>
</dbReference>
<dbReference type="OrthoDB" id="7663182at2759"/>
<proteinExistence type="inferred from homology"/>
<keyword evidence="7" id="KW-0862">Zinc</keyword>
<dbReference type="PROSITE" id="PS00731">
    <property type="entry name" value="AP_NUCLEASE_F2_3"/>
    <property type="match status" value="1"/>
</dbReference>
<evidence type="ECO:0000256" key="7">
    <source>
        <dbReference type="ARBA" id="ARBA00022833"/>
    </source>
</evidence>
<evidence type="ECO:0000256" key="5">
    <source>
        <dbReference type="ARBA" id="ARBA00022763"/>
    </source>
</evidence>
<evidence type="ECO:0000259" key="10">
    <source>
        <dbReference type="Pfam" id="PF01261"/>
    </source>
</evidence>
<reference evidence="11" key="2">
    <citation type="journal article" date="2023" name="IMA Fungus">
        <title>Comparative genomic study of the Penicillium genus elucidates a diverse pangenome and 15 lateral gene transfer events.</title>
        <authorList>
            <person name="Petersen C."/>
            <person name="Sorensen T."/>
            <person name="Nielsen M.R."/>
            <person name="Sondergaard T.E."/>
            <person name="Sorensen J.L."/>
            <person name="Fitzpatrick D.A."/>
            <person name="Frisvad J.C."/>
            <person name="Nielsen K.L."/>
        </authorList>
    </citation>
    <scope>NUCLEOTIDE SEQUENCE</scope>
    <source>
        <strain evidence="11">IBT 22155</strain>
    </source>
</reference>
<evidence type="ECO:0000256" key="8">
    <source>
        <dbReference type="ARBA" id="ARBA00023204"/>
    </source>
</evidence>
<reference evidence="11" key="1">
    <citation type="submission" date="2022-11" db="EMBL/GenBank/DDBJ databases">
        <authorList>
            <person name="Petersen C."/>
        </authorList>
    </citation>
    <scope>NUCLEOTIDE SEQUENCE</scope>
    <source>
        <strain evidence="11">IBT 22155</strain>
    </source>
</reference>
<gene>
    <name evidence="11" type="ORF">N7515_004008</name>
</gene>
<dbReference type="GO" id="GO:0008270">
    <property type="term" value="F:zinc ion binding"/>
    <property type="evidence" value="ECO:0007669"/>
    <property type="project" value="InterPro"/>
</dbReference>
<dbReference type="PROSITE" id="PS51432">
    <property type="entry name" value="AP_NUCLEASE_F2_4"/>
    <property type="match status" value="1"/>
</dbReference>
<protein>
    <recommendedName>
        <fullName evidence="3">Apurinic-apyrimidinic endonuclease 1</fullName>
    </recommendedName>
</protein>
<dbReference type="PANTHER" id="PTHR21445">
    <property type="entry name" value="ENDONUCLEASE IV ENDODEOXYRIBONUCLEASE IV"/>
    <property type="match status" value="1"/>
</dbReference>
<evidence type="ECO:0000313" key="11">
    <source>
        <dbReference type="EMBL" id="KAJ5139160.1"/>
    </source>
</evidence>
<sequence>MCCEEPESPTRADSGSKINHKRNLSNGTAELSPLRRSKRQKSTTNLKELSSPEVSESEEVILALKEEVDENTPPVDSAKAKKKKTPKPPIKKESNEDNEDIKPKKKARKSKKEQEAEAMPLAPRTKGLRMLVGAHVSAAKGVFNSIHNCEHIGGNAFALFLKSQRKWENPALPDDHRDQFRKLCAEKGYDAAKHVLPHGSYLVNLAQNDKIKAKQAYTSFLDDLRRCEALGITLYNFHPGSTNQTPLPEALSRLAEMLTKAITETETVVPVLETMCGHGNTIGGALSDFRDLLALIPKEHHSRIGICIDTCHSFAAGYDLTTSEGFKAFLAEFDELIGIKFLRALHLNDSKAPRGSKRDLHANIGTGFLGLRAFHNVMNEPRFEGLPMVLETPIDRVPEPDPANADGAEGSGSDSEKKKKPKKVSKRPASAGPAAVPDPGVWAREIKLLESLIGMDPEGEEFRTLEAQLSEEGRAEREKHQDQYERKTEAEAKKKAKAAGKAKGQKSLMDMMKGAEE</sequence>
<dbReference type="InterPro" id="IPR013022">
    <property type="entry name" value="Xyl_isomerase-like_TIM-brl"/>
</dbReference>
<dbReference type="CDD" id="cd00019">
    <property type="entry name" value="AP2Ec"/>
    <property type="match status" value="1"/>
</dbReference>
<organism evidence="11 12">
    <name type="scientific">Penicillium bovifimosum</name>
    <dbReference type="NCBI Taxonomy" id="126998"/>
    <lineage>
        <taxon>Eukaryota</taxon>
        <taxon>Fungi</taxon>
        <taxon>Dikarya</taxon>
        <taxon>Ascomycota</taxon>
        <taxon>Pezizomycotina</taxon>
        <taxon>Eurotiomycetes</taxon>
        <taxon>Eurotiomycetidae</taxon>
        <taxon>Eurotiales</taxon>
        <taxon>Aspergillaceae</taxon>
        <taxon>Penicillium</taxon>
    </lineage>
</organism>
<comment type="caution">
    <text evidence="11">The sequence shown here is derived from an EMBL/GenBank/DDBJ whole genome shotgun (WGS) entry which is preliminary data.</text>
</comment>
<dbReference type="FunFam" id="3.20.20.150:FF:000001">
    <property type="entry name" value="Probable endonuclease 4"/>
    <property type="match status" value="1"/>
</dbReference>
<evidence type="ECO:0000256" key="6">
    <source>
        <dbReference type="ARBA" id="ARBA00022801"/>
    </source>
</evidence>
<dbReference type="PROSITE" id="PS00730">
    <property type="entry name" value="AP_NUCLEASE_F2_2"/>
    <property type="match status" value="1"/>
</dbReference>
<dbReference type="Gene3D" id="3.20.20.150">
    <property type="entry name" value="Divalent-metal-dependent TIM barrel enzymes"/>
    <property type="match status" value="1"/>
</dbReference>
<dbReference type="GO" id="GO:0008081">
    <property type="term" value="F:phosphoric diester hydrolase activity"/>
    <property type="evidence" value="ECO:0007669"/>
    <property type="project" value="TreeGrafter"/>
</dbReference>
<dbReference type="InterPro" id="IPR018246">
    <property type="entry name" value="AP_endonuc_F2_Zn_BS"/>
</dbReference>
<feature type="compositionally biased region" description="Basic and acidic residues" evidence="9">
    <location>
        <begin position="471"/>
        <end position="493"/>
    </location>
</feature>
<dbReference type="RefSeq" id="XP_056523809.1">
    <property type="nucleotide sequence ID" value="XM_056664752.1"/>
</dbReference>
<feature type="region of interest" description="Disordered" evidence="9">
    <location>
        <begin position="393"/>
        <end position="441"/>
    </location>
</feature>
<dbReference type="SUPFAM" id="SSF51658">
    <property type="entry name" value="Xylose isomerase-like"/>
    <property type="match status" value="1"/>
</dbReference>
<comment type="similarity">
    <text evidence="2">Belongs to the AP endonuclease 2 family.</text>
</comment>
<feature type="compositionally biased region" description="Basic residues" evidence="9">
    <location>
        <begin position="494"/>
        <end position="504"/>
    </location>
</feature>
<dbReference type="GO" id="GO:0006284">
    <property type="term" value="P:base-excision repair"/>
    <property type="evidence" value="ECO:0007669"/>
    <property type="project" value="TreeGrafter"/>
</dbReference>
<keyword evidence="5" id="KW-0227">DNA damage</keyword>
<comment type="cofactor">
    <cofactor evidence="1">
        <name>Zn(2+)</name>
        <dbReference type="ChEBI" id="CHEBI:29105"/>
    </cofactor>
</comment>
<dbReference type="PANTHER" id="PTHR21445:SF0">
    <property type="entry name" value="APURINIC-APYRIMIDINIC ENDONUCLEASE"/>
    <property type="match status" value="1"/>
</dbReference>
<dbReference type="GO" id="GO:0003906">
    <property type="term" value="F:DNA-(apurinic or apyrimidinic site) endonuclease activity"/>
    <property type="evidence" value="ECO:0007669"/>
    <property type="project" value="TreeGrafter"/>
</dbReference>
<dbReference type="Pfam" id="PF01261">
    <property type="entry name" value="AP_endonuc_2"/>
    <property type="match status" value="1"/>
</dbReference>
<evidence type="ECO:0000256" key="1">
    <source>
        <dbReference type="ARBA" id="ARBA00001947"/>
    </source>
</evidence>